<dbReference type="InterPro" id="IPR003439">
    <property type="entry name" value="ABC_transporter-like_ATP-bd"/>
</dbReference>
<name>A0A1I7DYX0_9HYPH</name>
<dbReference type="InterPro" id="IPR010128">
    <property type="entry name" value="ATPase_T1SS_PrtD-like"/>
</dbReference>
<reference evidence="12" key="1">
    <citation type="submission" date="2016-10" db="EMBL/GenBank/DDBJ databases">
        <authorList>
            <person name="Varghese N."/>
            <person name="Submissions S."/>
        </authorList>
    </citation>
    <scope>NUCLEOTIDE SEQUENCE [LARGE SCALE GENOMIC DNA]</scope>
    <source>
        <strain evidence="12">DSM 17465</strain>
    </source>
</reference>
<organism evidence="11 12">
    <name type="scientific">Pseudovibrio denitrificans</name>
    <dbReference type="NCBI Taxonomy" id="258256"/>
    <lineage>
        <taxon>Bacteria</taxon>
        <taxon>Pseudomonadati</taxon>
        <taxon>Pseudomonadota</taxon>
        <taxon>Alphaproteobacteria</taxon>
        <taxon>Hyphomicrobiales</taxon>
        <taxon>Stappiaceae</taxon>
        <taxon>Pseudovibrio</taxon>
    </lineage>
</organism>
<dbReference type="RefSeq" id="WP_083417530.1">
    <property type="nucleotide sequence ID" value="NZ_FPBD01000013.1"/>
</dbReference>
<evidence type="ECO:0000259" key="9">
    <source>
        <dbReference type="PROSITE" id="PS50893"/>
    </source>
</evidence>
<dbReference type="GO" id="GO:0030256">
    <property type="term" value="C:type I protein secretion system complex"/>
    <property type="evidence" value="ECO:0007669"/>
    <property type="project" value="InterPro"/>
</dbReference>
<evidence type="ECO:0000313" key="12">
    <source>
        <dbReference type="Proteomes" id="UP000183371"/>
    </source>
</evidence>
<dbReference type="InterPro" id="IPR011527">
    <property type="entry name" value="ABC1_TM_dom"/>
</dbReference>
<dbReference type="PROSITE" id="PS50929">
    <property type="entry name" value="ABC_TM1F"/>
    <property type="match status" value="1"/>
</dbReference>
<keyword evidence="6 8" id="KW-1133">Transmembrane helix</keyword>
<dbReference type="PANTHER" id="PTHR43394">
    <property type="entry name" value="ATP-DEPENDENT PERMEASE MDL1, MITOCHONDRIAL"/>
    <property type="match status" value="1"/>
</dbReference>
<dbReference type="PROSITE" id="PS00211">
    <property type="entry name" value="ABC_TRANSPORTER_1"/>
    <property type="match status" value="1"/>
</dbReference>
<dbReference type="GO" id="GO:0005524">
    <property type="term" value="F:ATP binding"/>
    <property type="evidence" value="ECO:0007669"/>
    <property type="project" value="UniProtKB-KW"/>
</dbReference>
<dbReference type="SUPFAM" id="SSF52540">
    <property type="entry name" value="P-loop containing nucleoside triphosphate hydrolases"/>
    <property type="match status" value="1"/>
</dbReference>
<evidence type="ECO:0000256" key="6">
    <source>
        <dbReference type="ARBA" id="ARBA00022989"/>
    </source>
</evidence>
<evidence type="ECO:0000256" key="3">
    <source>
        <dbReference type="ARBA" id="ARBA00022692"/>
    </source>
</evidence>
<dbReference type="InterPro" id="IPR027417">
    <property type="entry name" value="P-loop_NTPase"/>
</dbReference>
<dbReference type="InterPro" id="IPR039421">
    <property type="entry name" value="Type_1_exporter"/>
</dbReference>
<dbReference type="Gene3D" id="1.20.1560.10">
    <property type="entry name" value="ABC transporter type 1, transmembrane domain"/>
    <property type="match status" value="1"/>
</dbReference>
<dbReference type="GO" id="GO:0005886">
    <property type="term" value="C:plasma membrane"/>
    <property type="evidence" value="ECO:0007669"/>
    <property type="project" value="UniProtKB-SubCell"/>
</dbReference>
<keyword evidence="5" id="KW-0067">ATP-binding</keyword>
<dbReference type="Pfam" id="PF00664">
    <property type="entry name" value="ABC_membrane"/>
    <property type="match status" value="1"/>
</dbReference>
<keyword evidence="4" id="KW-0547">Nucleotide-binding</keyword>
<proteinExistence type="inferred from homology"/>
<dbReference type="SMART" id="SM00382">
    <property type="entry name" value="AAA"/>
    <property type="match status" value="1"/>
</dbReference>
<evidence type="ECO:0000256" key="2">
    <source>
        <dbReference type="ARBA" id="ARBA00005417"/>
    </source>
</evidence>
<sequence>MKIFSLDTLKKQVHHVTCSTTLLYAIAGFLSLLLGLLSLTLPIYLQSICDIILVHSNLSLLFSISVVVGFLYLVYATLDFARRLTHSSIARKIDKTLSRVAFLAALNPAIQTNWSDKPTDPIEELDAVRKFWTCPGSAALFDLPWLPIYLALLFVFHLWLGSLATVCALLAVSLALIIQTPTQSSKAQKKPKDLAHVNAQHHAEIVRAHGMSKTLCDRWDNAKTQVYQQQIEADDQSSLLSTTTRTLRYVSETAVFGMGAVLVIRQEITPGTMVAASLIASRTLLPIEQAICNWHSLIAYRNACGRLNEICGRLEEQKPNLVLPTPQKSLEVHQVAITCPGTKHIALDGLDFTLNAGDGLGIVGRSGAGKTCLVRTLVGVWPNQNGSILLDGTDLQQWPEDQLGAAIGYLPQKVELLDGTVAQNISRFSKVRKDEEIFEAARIADAHAMITNLPEGYDTQVGYSGCLLSAGQRQRIGIARALYNSPFLIVLDEPATNLDTDGILALANTLRLMRKAGSIVIAVTRHPAVICATDTVLVLEAGRQIAFGPKDIVLPNFGDDTQSKHGFLAIVN</sequence>
<comment type="similarity">
    <text evidence="2">Belongs to the ABC transporter superfamily.</text>
</comment>
<dbReference type="EMBL" id="FPBD01000013">
    <property type="protein sequence ID" value="SFU16843.1"/>
    <property type="molecule type" value="Genomic_DNA"/>
</dbReference>
<dbReference type="Gene3D" id="3.40.50.300">
    <property type="entry name" value="P-loop containing nucleotide triphosphate hydrolases"/>
    <property type="match status" value="1"/>
</dbReference>
<evidence type="ECO:0000256" key="7">
    <source>
        <dbReference type="ARBA" id="ARBA00023136"/>
    </source>
</evidence>
<dbReference type="Pfam" id="PF00005">
    <property type="entry name" value="ABC_tran"/>
    <property type="match status" value="1"/>
</dbReference>
<evidence type="ECO:0000256" key="1">
    <source>
        <dbReference type="ARBA" id="ARBA00004651"/>
    </source>
</evidence>
<evidence type="ECO:0000256" key="5">
    <source>
        <dbReference type="ARBA" id="ARBA00022840"/>
    </source>
</evidence>
<dbReference type="InterPro" id="IPR017871">
    <property type="entry name" value="ABC_transporter-like_CS"/>
</dbReference>
<evidence type="ECO:0000256" key="4">
    <source>
        <dbReference type="ARBA" id="ARBA00022741"/>
    </source>
</evidence>
<feature type="domain" description="ABC transporter" evidence="9">
    <location>
        <begin position="330"/>
        <end position="566"/>
    </location>
</feature>
<evidence type="ECO:0000256" key="8">
    <source>
        <dbReference type="SAM" id="Phobius"/>
    </source>
</evidence>
<dbReference type="SUPFAM" id="SSF90123">
    <property type="entry name" value="ABC transporter transmembrane region"/>
    <property type="match status" value="1"/>
</dbReference>
<dbReference type="GO" id="GO:0030253">
    <property type="term" value="P:protein secretion by the type I secretion system"/>
    <property type="evidence" value="ECO:0007669"/>
    <property type="project" value="InterPro"/>
</dbReference>
<evidence type="ECO:0000259" key="10">
    <source>
        <dbReference type="PROSITE" id="PS50929"/>
    </source>
</evidence>
<feature type="transmembrane region" description="Helical" evidence="8">
    <location>
        <begin position="51"/>
        <end position="75"/>
    </location>
</feature>
<dbReference type="InterPro" id="IPR036640">
    <property type="entry name" value="ABC1_TM_sf"/>
</dbReference>
<keyword evidence="7 8" id="KW-0472">Membrane</keyword>
<keyword evidence="12" id="KW-1185">Reference proteome</keyword>
<protein>
    <submittedName>
        <fullName evidence="11">Type I secretion system ABC transporter, PrtD family</fullName>
    </submittedName>
</protein>
<feature type="transmembrane region" description="Helical" evidence="8">
    <location>
        <begin position="148"/>
        <end position="178"/>
    </location>
</feature>
<keyword evidence="3 8" id="KW-0812">Transmembrane</keyword>
<dbReference type="AlphaFoldDB" id="A0A1I7DYX0"/>
<gene>
    <name evidence="11" type="ORF">SAMN05444141_11345</name>
</gene>
<dbReference type="Proteomes" id="UP000183371">
    <property type="component" value="Unassembled WGS sequence"/>
</dbReference>
<dbReference type="GO" id="GO:0016887">
    <property type="term" value="F:ATP hydrolysis activity"/>
    <property type="evidence" value="ECO:0007669"/>
    <property type="project" value="InterPro"/>
</dbReference>
<dbReference type="PANTHER" id="PTHR43394:SF1">
    <property type="entry name" value="ATP-BINDING CASSETTE SUB-FAMILY B MEMBER 10, MITOCHONDRIAL"/>
    <property type="match status" value="1"/>
</dbReference>
<dbReference type="InterPro" id="IPR003593">
    <property type="entry name" value="AAA+_ATPase"/>
</dbReference>
<dbReference type="PROSITE" id="PS50893">
    <property type="entry name" value="ABC_TRANSPORTER_2"/>
    <property type="match status" value="1"/>
</dbReference>
<comment type="subcellular location">
    <subcellularLocation>
        <location evidence="1">Cell membrane</location>
        <topology evidence="1">Multi-pass membrane protein</topology>
    </subcellularLocation>
</comment>
<accession>A0A1I7DYX0</accession>
<feature type="domain" description="ABC transmembrane type-1" evidence="10">
    <location>
        <begin position="25"/>
        <end position="299"/>
    </location>
</feature>
<dbReference type="NCBIfam" id="TIGR01842">
    <property type="entry name" value="type_I_sec_PrtD"/>
    <property type="match status" value="1"/>
</dbReference>
<feature type="transmembrane region" description="Helical" evidence="8">
    <location>
        <begin position="21"/>
        <end position="45"/>
    </location>
</feature>
<dbReference type="GO" id="GO:0015421">
    <property type="term" value="F:ABC-type oligopeptide transporter activity"/>
    <property type="evidence" value="ECO:0007669"/>
    <property type="project" value="TreeGrafter"/>
</dbReference>
<evidence type="ECO:0000313" key="11">
    <source>
        <dbReference type="EMBL" id="SFU16843.1"/>
    </source>
</evidence>